<dbReference type="PROSITE" id="PS50082">
    <property type="entry name" value="WD_REPEATS_2"/>
    <property type="match status" value="3"/>
</dbReference>
<feature type="compositionally biased region" description="Basic and acidic residues" evidence="1">
    <location>
        <begin position="504"/>
        <end position="514"/>
    </location>
</feature>
<proteinExistence type="predicted"/>
<dbReference type="Proteomes" id="UP000749559">
    <property type="component" value="Unassembled WGS sequence"/>
</dbReference>
<organism evidence="2 3">
    <name type="scientific">Owenia fusiformis</name>
    <name type="common">Polychaete worm</name>
    <dbReference type="NCBI Taxonomy" id="6347"/>
    <lineage>
        <taxon>Eukaryota</taxon>
        <taxon>Metazoa</taxon>
        <taxon>Spiralia</taxon>
        <taxon>Lophotrochozoa</taxon>
        <taxon>Annelida</taxon>
        <taxon>Polychaeta</taxon>
        <taxon>Sedentaria</taxon>
        <taxon>Canalipalpata</taxon>
        <taxon>Sabellida</taxon>
        <taxon>Oweniida</taxon>
        <taxon>Oweniidae</taxon>
        <taxon>Owenia</taxon>
    </lineage>
</organism>
<dbReference type="EMBL" id="CAIIXF020000011">
    <property type="protein sequence ID" value="CAH1800076.1"/>
    <property type="molecule type" value="Genomic_DNA"/>
</dbReference>
<sequence length="545" mass="60492">MTCVPCVTWVKRGVAKERPDKVQLNPEELAELIKESKEEIGDLDGDDENMDTVDLDPREIKSSKKHKIKKEKKAKPDEDDDDDDAINDEEDDDIVKAYGLDDYDDEDADDGDPLSIGGLTFYASNAQDPYITLKEDSDDEEEASIIKPTDNLVVVAKAQNEFCNLQVFVYNENEGDLYGHHDIYLPAYPLAIECMNFDPGTDKPGNLVAVGSMEPTIDIWDMDIMESIEPALTLGTKQSKKKKKSKKKGALGGHTDAVLDLSWNHHARNVLASASADYTVALWDMSQGTAVTTLRQHKEKVQTIQWHPYEPQSLLSGGFDKSVIVYDCRSPEETHRNWKLGGEIERVVWDHFNPTYFLASTDQGYVYYVDSRTDKPVFTLNAHSGAVTALSLSSQVRGCLVTGSEDKAVKVWDIADSKPSCVTEKNMKIGPIQCASCCPESGFIFAVSGEKEFRVWDIRDNTDVRGQFEGRSASASEVSSAPNLEMDTVDALDDLCIDTEEKDTDGKDAIKTETENVVSFSAKSTDSTASSTASKTKKKRKKKKK</sequence>
<dbReference type="PROSITE" id="PS50294">
    <property type="entry name" value="WD_REPEATS_REGION"/>
    <property type="match status" value="2"/>
</dbReference>
<protein>
    <submittedName>
        <fullName evidence="2">Uncharacterized protein</fullName>
    </submittedName>
</protein>
<dbReference type="GO" id="GO:0005634">
    <property type="term" value="C:nucleus"/>
    <property type="evidence" value="ECO:0007669"/>
    <property type="project" value="TreeGrafter"/>
</dbReference>
<dbReference type="OrthoDB" id="270624at2759"/>
<feature type="compositionally biased region" description="Basic residues" evidence="1">
    <location>
        <begin position="63"/>
        <end position="73"/>
    </location>
</feature>
<reference evidence="2" key="1">
    <citation type="submission" date="2022-03" db="EMBL/GenBank/DDBJ databases">
        <authorList>
            <person name="Martin C."/>
        </authorList>
    </citation>
    <scope>NUCLEOTIDE SEQUENCE</scope>
</reference>
<dbReference type="Pfam" id="PF00400">
    <property type="entry name" value="WD40"/>
    <property type="match status" value="3"/>
</dbReference>
<dbReference type="InterPro" id="IPR036322">
    <property type="entry name" value="WD40_repeat_dom_sf"/>
</dbReference>
<dbReference type="PANTHER" id="PTHR14091">
    <property type="entry name" value="PERIODIC TRYPTOPHAN PROTEIN 1"/>
    <property type="match status" value="1"/>
</dbReference>
<dbReference type="GO" id="GO:0006364">
    <property type="term" value="P:rRNA processing"/>
    <property type="evidence" value="ECO:0007669"/>
    <property type="project" value="InterPro"/>
</dbReference>
<dbReference type="Gene3D" id="2.130.10.10">
    <property type="entry name" value="YVTN repeat-like/Quinoprotein amine dehydrogenase"/>
    <property type="match status" value="2"/>
</dbReference>
<comment type="caution">
    <text evidence="2">The sequence shown here is derived from an EMBL/GenBank/DDBJ whole genome shotgun (WGS) entry which is preliminary data.</text>
</comment>
<dbReference type="SMART" id="SM00320">
    <property type="entry name" value="WD40"/>
    <property type="match status" value="6"/>
</dbReference>
<gene>
    <name evidence="2" type="ORF">OFUS_LOCUS24010</name>
</gene>
<feature type="compositionally biased region" description="Acidic residues" evidence="1">
    <location>
        <begin position="77"/>
        <end position="93"/>
    </location>
</feature>
<keyword evidence="3" id="KW-1185">Reference proteome</keyword>
<feature type="region of interest" description="Disordered" evidence="1">
    <location>
        <begin position="503"/>
        <end position="545"/>
    </location>
</feature>
<feature type="compositionally biased region" description="Basic residues" evidence="1">
    <location>
        <begin position="535"/>
        <end position="545"/>
    </location>
</feature>
<accession>A0A8J1TC34</accession>
<feature type="region of interest" description="Disordered" evidence="1">
    <location>
        <begin position="33"/>
        <end position="94"/>
    </location>
</feature>
<dbReference type="InterPro" id="IPR020472">
    <property type="entry name" value="WD40_PAC1"/>
</dbReference>
<feature type="compositionally biased region" description="Low complexity" evidence="1">
    <location>
        <begin position="521"/>
        <end position="534"/>
    </location>
</feature>
<dbReference type="PRINTS" id="PR00320">
    <property type="entry name" value="GPROTEINBRPT"/>
</dbReference>
<dbReference type="InterPro" id="IPR019775">
    <property type="entry name" value="WD40_repeat_CS"/>
</dbReference>
<dbReference type="PANTHER" id="PTHR14091:SF0">
    <property type="entry name" value="PERIODIC TRYPTOPHAN PROTEIN 1 HOMOLOG"/>
    <property type="match status" value="1"/>
</dbReference>
<dbReference type="InterPro" id="IPR044285">
    <property type="entry name" value="PWP1"/>
</dbReference>
<name>A0A8J1TC34_OWEFU</name>
<feature type="compositionally biased region" description="Acidic residues" evidence="1">
    <location>
        <begin position="41"/>
        <end position="54"/>
    </location>
</feature>
<dbReference type="SUPFAM" id="SSF50978">
    <property type="entry name" value="WD40 repeat-like"/>
    <property type="match status" value="1"/>
</dbReference>
<dbReference type="AlphaFoldDB" id="A0A8J1TC34"/>
<dbReference type="InterPro" id="IPR015943">
    <property type="entry name" value="WD40/YVTN_repeat-like_dom_sf"/>
</dbReference>
<evidence type="ECO:0000313" key="3">
    <source>
        <dbReference type="Proteomes" id="UP000749559"/>
    </source>
</evidence>
<evidence type="ECO:0000256" key="1">
    <source>
        <dbReference type="SAM" id="MobiDB-lite"/>
    </source>
</evidence>
<dbReference type="InterPro" id="IPR001680">
    <property type="entry name" value="WD40_rpt"/>
</dbReference>
<evidence type="ECO:0000313" key="2">
    <source>
        <dbReference type="EMBL" id="CAH1800076.1"/>
    </source>
</evidence>
<dbReference type="PROSITE" id="PS00678">
    <property type="entry name" value="WD_REPEATS_1"/>
    <property type="match status" value="2"/>
</dbReference>